<reference evidence="5 6" key="1">
    <citation type="submission" date="2019-03" db="EMBL/GenBank/DDBJ databases">
        <title>Genomic Encyclopedia of Type Strains, Phase IV (KMG-IV): sequencing the most valuable type-strain genomes for metagenomic binning, comparative biology and taxonomic classification.</title>
        <authorList>
            <person name="Goeker M."/>
        </authorList>
    </citation>
    <scope>NUCLEOTIDE SEQUENCE [LARGE SCALE GENOMIC DNA]</scope>
    <source>
        <strain evidence="5 6">DSM 100055</strain>
    </source>
</reference>
<dbReference type="SUPFAM" id="SSF52540">
    <property type="entry name" value="P-loop containing nucleoside triphosphate hydrolases"/>
    <property type="match status" value="1"/>
</dbReference>
<sequence length="293" mass="32492">MAIDQAANLRRIVKEKDLNLDKNSFKHAKILAVTSGKGGVGKTSLSVNLAALLAKSGKKILVIDADLGLSNVEIMLGVTPSYTLNDIITNKKKIEEVIIKGPFKIDFISGGNGFLELAELTDIEREEILIKIQKLDEIYDIIIIDTGAGISKNVTAFLEIADEILVITTSEPTSLTDAYSIIKILKENGNLEKVGLIINRVKSENEYIQASKVLINTTKRFLKVDIKDIGYIFEDVSVRKTIYKKTPFTIYYPDSKASTCVKNILSKITDTKIVGKEETLIDKFRKWFKSSSG</sequence>
<keyword evidence="1 3" id="KW-0547">Nucleotide-binding</keyword>
<evidence type="ECO:0000313" key="5">
    <source>
        <dbReference type="EMBL" id="TDT68565.1"/>
    </source>
</evidence>
<dbReference type="GO" id="GO:0005524">
    <property type="term" value="F:ATP binding"/>
    <property type="evidence" value="ECO:0007669"/>
    <property type="project" value="UniProtKB-KW"/>
</dbReference>
<evidence type="ECO:0000256" key="2">
    <source>
        <dbReference type="ARBA" id="ARBA00022840"/>
    </source>
</evidence>
<evidence type="ECO:0000259" key="4">
    <source>
        <dbReference type="Pfam" id="PF13614"/>
    </source>
</evidence>
<feature type="binding site" evidence="3">
    <location>
        <begin position="37"/>
        <end position="44"/>
    </location>
    <ligand>
        <name>ATP</name>
        <dbReference type="ChEBI" id="CHEBI:30616"/>
    </ligand>
</feature>
<keyword evidence="5" id="KW-0966">Cell projection</keyword>
<dbReference type="PIRSF" id="PIRSF003092">
    <property type="entry name" value="MinD"/>
    <property type="match status" value="1"/>
</dbReference>
<dbReference type="InterPro" id="IPR050625">
    <property type="entry name" value="ParA/MinD_ATPase"/>
</dbReference>
<dbReference type="GO" id="GO:0016887">
    <property type="term" value="F:ATP hydrolysis activity"/>
    <property type="evidence" value="ECO:0007669"/>
    <property type="project" value="TreeGrafter"/>
</dbReference>
<dbReference type="Proteomes" id="UP000294678">
    <property type="component" value="Unassembled WGS sequence"/>
</dbReference>
<dbReference type="RefSeq" id="WP_134113499.1">
    <property type="nucleotide sequence ID" value="NZ_SOBG01000007.1"/>
</dbReference>
<dbReference type="InterPro" id="IPR027417">
    <property type="entry name" value="P-loop_NTPase"/>
</dbReference>
<evidence type="ECO:0000256" key="3">
    <source>
        <dbReference type="PIRSR" id="PIRSR003092-1"/>
    </source>
</evidence>
<dbReference type="EMBL" id="SOBG01000007">
    <property type="protein sequence ID" value="TDT68565.1"/>
    <property type="molecule type" value="Genomic_DNA"/>
</dbReference>
<keyword evidence="5" id="KW-0282">Flagellum</keyword>
<dbReference type="Gene3D" id="3.40.50.300">
    <property type="entry name" value="P-loop containing nucleotide triphosphate hydrolases"/>
    <property type="match status" value="1"/>
</dbReference>
<feature type="domain" description="AAA" evidence="4">
    <location>
        <begin position="29"/>
        <end position="187"/>
    </location>
</feature>
<dbReference type="PANTHER" id="PTHR43384">
    <property type="entry name" value="SEPTUM SITE-DETERMINING PROTEIN MIND HOMOLOG, CHLOROPLASTIC-RELATED"/>
    <property type="match status" value="1"/>
</dbReference>
<dbReference type="GO" id="GO:0009898">
    <property type="term" value="C:cytoplasmic side of plasma membrane"/>
    <property type="evidence" value="ECO:0007669"/>
    <property type="project" value="TreeGrafter"/>
</dbReference>
<dbReference type="InterPro" id="IPR033875">
    <property type="entry name" value="FlhG"/>
</dbReference>
<proteinExistence type="predicted"/>
<keyword evidence="5" id="KW-0969">Cilium</keyword>
<evidence type="ECO:0000313" key="6">
    <source>
        <dbReference type="Proteomes" id="UP000294678"/>
    </source>
</evidence>
<dbReference type="Pfam" id="PF13614">
    <property type="entry name" value="AAA_31"/>
    <property type="match status" value="1"/>
</dbReference>
<dbReference type="CDD" id="cd02038">
    <property type="entry name" value="FlhG-like"/>
    <property type="match status" value="1"/>
</dbReference>
<comment type="caution">
    <text evidence="5">The sequence shown here is derived from an EMBL/GenBank/DDBJ whole genome shotgun (WGS) entry which is preliminary data.</text>
</comment>
<evidence type="ECO:0000256" key="1">
    <source>
        <dbReference type="ARBA" id="ARBA00022741"/>
    </source>
</evidence>
<gene>
    <name evidence="5" type="ORF">EV215_1632</name>
</gene>
<dbReference type="GO" id="GO:0051782">
    <property type="term" value="P:negative regulation of cell division"/>
    <property type="evidence" value="ECO:0007669"/>
    <property type="project" value="TreeGrafter"/>
</dbReference>
<accession>A0AA46DXP0</accession>
<keyword evidence="6" id="KW-1185">Reference proteome</keyword>
<protein>
    <submittedName>
        <fullName evidence="5">Flagellar biosynthesis protein FlhG</fullName>
    </submittedName>
</protein>
<dbReference type="InterPro" id="IPR025669">
    <property type="entry name" value="AAA_dom"/>
</dbReference>
<dbReference type="InterPro" id="IPR025501">
    <property type="entry name" value="MinD_FleN"/>
</dbReference>
<name>A0AA46DXP0_9FUSO</name>
<dbReference type="AlphaFoldDB" id="A0AA46DXP0"/>
<dbReference type="PANTHER" id="PTHR43384:SF4">
    <property type="entry name" value="CELLULOSE BIOSYNTHESIS PROTEIN BCSQ-RELATED"/>
    <property type="match status" value="1"/>
</dbReference>
<keyword evidence="2 3" id="KW-0067">ATP-binding</keyword>
<dbReference type="GO" id="GO:0005829">
    <property type="term" value="C:cytosol"/>
    <property type="evidence" value="ECO:0007669"/>
    <property type="project" value="TreeGrafter"/>
</dbReference>
<organism evidence="5 6">
    <name type="scientific">Hypnocyclicus thermotrophus</name>
    <dbReference type="NCBI Taxonomy" id="1627895"/>
    <lineage>
        <taxon>Bacteria</taxon>
        <taxon>Fusobacteriati</taxon>
        <taxon>Fusobacteriota</taxon>
        <taxon>Fusobacteriia</taxon>
        <taxon>Fusobacteriales</taxon>
        <taxon>Fusobacteriaceae</taxon>
        <taxon>Hypnocyclicus</taxon>
    </lineage>
</organism>